<accession>A0A7J7W969</accession>
<protein>
    <recommendedName>
        <fullName evidence="1">non-specific serine/threonine protein kinase</fullName>
        <ecNumber evidence="1">2.7.11.1</ecNumber>
    </recommendedName>
</protein>
<reference evidence="4 5" key="1">
    <citation type="journal article" date="2020" name="Nature">
        <title>Six reference-quality genomes reveal evolution of bat adaptations.</title>
        <authorList>
            <person name="Jebb D."/>
            <person name="Huang Z."/>
            <person name="Pippel M."/>
            <person name="Hughes G.M."/>
            <person name="Lavrichenko K."/>
            <person name="Devanna P."/>
            <person name="Winkler S."/>
            <person name="Jermiin L.S."/>
            <person name="Skirmuntt E.C."/>
            <person name="Katzourakis A."/>
            <person name="Burkitt-Gray L."/>
            <person name="Ray D.A."/>
            <person name="Sullivan K.A.M."/>
            <person name="Roscito J.G."/>
            <person name="Kirilenko B.M."/>
            <person name="Davalos L.M."/>
            <person name="Corthals A.P."/>
            <person name="Power M.L."/>
            <person name="Jones G."/>
            <person name="Ransome R.D."/>
            <person name="Dechmann D.K.N."/>
            <person name="Locatelli A.G."/>
            <person name="Puechmaille S.J."/>
            <person name="Fedrigo O."/>
            <person name="Jarvis E.D."/>
            <person name="Hiller M."/>
            <person name="Vernes S.C."/>
            <person name="Myers E.W."/>
            <person name="Teeling E.C."/>
        </authorList>
    </citation>
    <scope>NUCLEOTIDE SEQUENCE [LARGE SCALE GENOMIC DNA]</scope>
    <source>
        <strain evidence="4">MRhiFer1</strain>
        <tissue evidence="4">Lung</tissue>
    </source>
</reference>
<keyword evidence="2" id="KW-0547">Nucleotide-binding</keyword>
<proteinExistence type="predicted"/>
<evidence type="ECO:0000256" key="3">
    <source>
        <dbReference type="ARBA" id="ARBA00022840"/>
    </source>
</evidence>
<evidence type="ECO:0000313" key="4">
    <source>
        <dbReference type="EMBL" id="KAF6333851.1"/>
    </source>
</evidence>
<dbReference type="InterPro" id="IPR051931">
    <property type="entry name" value="PAK3-like"/>
</dbReference>
<evidence type="ECO:0000256" key="2">
    <source>
        <dbReference type="ARBA" id="ARBA00022741"/>
    </source>
</evidence>
<keyword evidence="4" id="KW-0418">Kinase</keyword>
<keyword evidence="4" id="KW-0808">Transferase</keyword>
<keyword evidence="3" id="KW-0067">ATP-binding</keyword>
<organism evidence="4 5">
    <name type="scientific">Rhinolophus ferrumequinum</name>
    <name type="common">Greater horseshoe bat</name>
    <dbReference type="NCBI Taxonomy" id="59479"/>
    <lineage>
        <taxon>Eukaryota</taxon>
        <taxon>Metazoa</taxon>
        <taxon>Chordata</taxon>
        <taxon>Craniata</taxon>
        <taxon>Vertebrata</taxon>
        <taxon>Euteleostomi</taxon>
        <taxon>Mammalia</taxon>
        <taxon>Eutheria</taxon>
        <taxon>Laurasiatheria</taxon>
        <taxon>Chiroptera</taxon>
        <taxon>Yinpterochiroptera</taxon>
        <taxon>Rhinolophoidea</taxon>
        <taxon>Rhinolophidae</taxon>
        <taxon>Rhinolophinae</taxon>
        <taxon>Rhinolophus</taxon>
    </lineage>
</organism>
<dbReference type="Gene3D" id="1.10.510.10">
    <property type="entry name" value="Transferase(Phosphotransferase) domain 1"/>
    <property type="match status" value="1"/>
</dbReference>
<dbReference type="InterPro" id="IPR011009">
    <property type="entry name" value="Kinase-like_dom_sf"/>
</dbReference>
<dbReference type="GO" id="GO:0005524">
    <property type="term" value="F:ATP binding"/>
    <property type="evidence" value="ECO:0007669"/>
    <property type="project" value="UniProtKB-KW"/>
</dbReference>
<evidence type="ECO:0000256" key="1">
    <source>
        <dbReference type="ARBA" id="ARBA00012513"/>
    </source>
</evidence>
<dbReference type="GO" id="GO:0004674">
    <property type="term" value="F:protein serine/threonine kinase activity"/>
    <property type="evidence" value="ECO:0007669"/>
    <property type="project" value="UniProtKB-EC"/>
</dbReference>
<dbReference type="PANTHER" id="PTHR45832">
    <property type="entry name" value="SERINE/THREONINE-PROTEIN KINASE SAMKA-RELATED-RELATED"/>
    <property type="match status" value="1"/>
</dbReference>
<sequence>MLNLILRSYSFQYTRAASLCPSGGKQLTIFLEGMSGTKREPQLETKVILRLCCQALYLIATNGTPELQNPEKLSGIFRDFLNRCLEMDVEKRGSAKELLQHQFLKIAKPLSSLTPLIAAAKEAAKNNH</sequence>
<dbReference type="EMBL" id="JACAGC010000011">
    <property type="protein sequence ID" value="KAF6333851.1"/>
    <property type="molecule type" value="Genomic_DNA"/>
</dbReference>
<evidence type="ECO:0000313" key="5">
    <source>
        <dbReference type="Proteomes" id="UP000585614"/>
    </source>
</evidence>
<name>A0A7J7W969_RHIFE</name>
<dbReference type="PANTHER" id="PTHR45832:SF10">
    <property type="entry name" value="NON-SPECIFIC SERINE_THREONINE PROTEIN KINASE"/>
    <property type="match status" value="1"/>
</dbReference>
<comment type="caution">
    <text evidence="4">The sequence shown here is derived from an EMBL/GenBank/DDBJ whole genome shotgun (WGS) entry which is preliminary data.</text>
</comment>
<dbReference type="EC" id="2.7.11.1" evidence="1"/>
<dbReference type="Proteomes" id="UP000585614">
    <property type="component" value="Unassembled WGS sequence"/>
</dbReference>
<dbReference type="AlphaFoldDB" id="A0A7J7W969"/>
<gene>
    <name evidence="4" type="ORF">mRhiFer1_012551</name>
</gene>
<dbReference type="SUPFAM" id="SSF56112">
    <property type="entry name" value="Protein kinase-like (PK-like)"/>
    <property type="match status" value="1"/>
</dbReference>